<evidence type="ECO:0000313" key="2">
    <source>
        <dbReference type="Proteomes" id="UP000054630"/>
    </source>
</evidence>
<name>A0A0V0RRA2_9BILA</name>
<dbReference type="AlphaFoldDB" id="A0A0V0RRA2"/>
<dbReference type="OrthoDB" id="10322852at2759"/>
<dbReference type="EMBL" id="JYDL01000099">
    <property type="protein sequence ID" value="KRX16826.1"/>
    <property type="molecule type" value="Genomic_DNA"/>
</dbReference>
<sequence>MKSRSMTEDKSPPWVPFLVSLRLEYFGRVKCNSAKLREQQTYMVEICFSEVFGLSCSKMNCSSFRLQLFFISRSLHHGCERNLPLALYTFCQNKIIAAYPRRRHKAYIDLLFASLSFTPIVESENLLRTIMEFTVLVTQ</sequence>
<keyword evidence="2" id="KW-1185">Reference proteome</keyword>
<reference evidence="1 2" key="1">
    <citation type="submission" date="2015-01" db="EMBL/GenBank/DDBJ databases">
        <title>Evolution of Trichinella species and genotypes.</title>
        <authorList>
            <person name="Korhonen P.K."/>
            <person name="Edoardo P."/>
            <person name="Giuseppe L.R."/>
            <person name="Gasser R.B."/>
        </authorList>
    </citation>
    <scope>NUCLEOTIDE SEQUENCE [LARGE SCALE GENOMIC DNA]</scope>
    <source>
        <strain evidence="1">ISS37</strain>
    </source>
</reference>
<evidence type="ECO:0000313" key="1">
    <source>
        <dbReference type="EMBL" id="KRX16826.1"/>
    </source>
</evidence>
<organism evidence="1 2">
    <name type="scientific">Trichinella nelsoni</name>
    <dbReference type="NCBI Taxonomy" id="6336"/>
    <lineage>
        <taxon>Eukaryota</taxon>
        <taxon>Metazoa</taxon>
        <taxon>Ecdysozoa</taxon>
        <taxon>Nematoda</taxon>
        <taxon>Enoplea</taxon>
        <taxon>Dorylaimia</taxon>
        <taxon>Trichinellida</taxon>
        <taxon>Trichinellidae</taxon>
        <taxon>Trichinella</taxon>
    </lineage>
</organism>
<protein>
    <submittedName>
        <fullName evidence="1">Uncharacterized protein</fullName>
    </submittedName>
</protein>
<dbReference type="Proteomes" id="UP000054630">
    <property type="component" value="Unassembled WGS sequence"/>
</dbReference>
<gene>
    <name evidence="1" type="ORF">T07_11264</name>
</gene>
<comment type="caution">
    <text evidence="1">The sequence shown here is derived from an EMBL/GenBank/DDBJ whole genome shotgun (WGS) entry which is preliminary data.</text>
</comment>
<accession>A0A0V0RRA2</accession>
<proteinExistence type="predicted"/>